<dbReference type="AlphaFoldDB" id="A0AAJ7J502"/>
<evidence type="ECO:0000313" key="3">
    <source>
        <dbReference type="RefSeq" id="XP_017885007.1"/>
    </source>
</evidence>
<accession>A0AAJ7J502</accession>
<keyword evidence="1" id="KW-1133">Transmembrane helix</keyword>
<reference evidence="3 4" key="1">
    <citation type="submission" date="2025-04" db="UniProtKB">
        <authorList>
            <consortium name="RefSeq"/>
        </authorList>
    </citation>
    <scope>IDENTIFICATION</scope>
    <source>
        <tissue evidence="3 4">Whole body</tissue>
    </source>
</reference>
<keyword evidence="2" id="KW-1185">Reference proteome</keyword>
<proteinExistence type="predicted"/>
<dbReference type="Proteomes" id="UP000694925">
    <property type="component" value="Unplaced"/>
</dbReference>
<name>A0AAJ7J502_9HYME</name>
<gene>
    <name evidence="3 4" type="primary">LOC108627922</name>
</gene>
<evidence type="ECO:0000313" key="2">
    <source>
        <dbReference type="Proteomes" id="UP000694925"/>
    </source>
</evidence>
<keyword evidence="1" id="KW-0812">Transmembrane</keyword>
<feature type="transmembrane region" description="Helical" evidence="1">
    <location>
        <begin position="21"/>
        <end position="43"/>
    </location>
</feature>
<dbReference type="RefSeq" id="XP_026671510.1">
    <property type="nucleotide sequence ID" value="XM_026815709.1"/>
</dbReference>
<keyword evidence="1" id="KW-0472">Membrane</keyword>
<dbReference type="RefSeq" id="XP_017885007.1">
    <property type="nucleotide sequence ID" value="XM_018029518.2"/>
</dbReference>
<feature type="transmembrane region" description="Helical" evidence="1">
    <location>
        <begin position="63"/>
        <end position="83"/>
    </location>
</feature>
<evidence type="ECO:0000313" key="4">
    <source>
        <dbReference type="RefSeq" id="XP_026671510.1"/>
    </source>
</evidence>
<sequence length="213" mass="24652">MIDQWQSIMDNLSDIYYLVRLIIRQVSIYLRDLILYKFFWMAANADEFEAAETKLRGLTFRNMITDIVAFSVICVVLFLLVLLSSKCEKEDGQLYTATGIETVSVNLPEDPFRVSDTSSTTLDCFHACGDSAYPRRPRIPKRNYSDEDVVRVRSNSEKRKTRIQKKSIFALTAAILPQNSQSTQTTDKLFVRTSQRWLIRRTRSGHVYGKYPI</sequence>
<protein>
    <submittedName>
        <fullName evidence="3 4">Uncharacterized protein LOC108627922</fullName>
    </submittedName>
</protein>
<organism evidence="2 3">
    <name type="scientific">Ceratina calcarata</name>
    <dbReference type="NCBI Taxonomy" id="156304"/>
    <lineage>
        <taxon>Eukaryota</taxon>
        <taxon>Metazoa</taxon>
        <taxon>Ecdysozoa</taxon>
        <taxon>Arthropoda</taxon>
        <taxon>Hexapoda</taxon>
        <taxon>Insecta</taxon>
        <taxon>Pterygota</taxon>
        <taxon>Neoptera</taxon>
        <taxon>Endopterygota</taxon>
        <taxon>Hymenoptera</taxon>
        <taxon>Apocrita</taxon>
        <taxon>Aculeata</taxon>
        <taxon>Apoidea</taxon>
        <taxon>Anthophila</taxon>
        <taxon>Apidae</taxon>
        <taxon>Ceratina</taxon>
        <taxon>Zadontomerus</taxon>
    </lineage>
</organism>
<dbReference type="KEGG" id="ccal:108627922"/>
<evidence type="ECO:0000256" key="1">
    <source>
        <dbReference type="SAM" id="Phobius"/>
    </source>
</evidence>
<dbReference type="GeneID" id="108627922"/>